<organism evidence="1">
    <name type="scientific">marine sediment metagenome</name>
    <dbReference type="NCBI Taxonomy" id="412755"/>
    <lineage>
        <taxon>unclassified sequences</taxon>
        <taxon>metagenomes</taxon>
        <taxon>ecological metagenomes</taxon>
    </lineage>
</organism>
<comment type="caution">
    <text evidence="1">The sequence shown here is derived from an EMBL/GenBank/DDBJ whole genome shotgun (WGS) entry which is preliminary data.</text>
</comment>
<accession>X1UQZ5</accession>
<reference evidence="1" key="1">
    <citation type="journal article" date="2014" name="Front. Microbiol.">
        <title>High frequency of phylogenetically diverse reductive dehalogenase-homologous genes in deep subseafloor sedimentary metagenomes.</title>
        <authorList>
            <person name="Kawai M."/>
            <person name="Futagami T."/>
            <person name="Toyoda A."/>
            <person name="Takaki Y."/>
            <person name="Nishi S."/>
            <person name="Hori S."/>
            <person name="Arai W."/>
            <person name="Tsubouchi T."/>
            <person name="Morono Y."/>
            <person name="Uchiyama I."/>
            <person name="Ito T."/>
            <person name="Fujiyama A."/>
            <person name="Inagaki F."/>
            <person name="Takami H."/>
        </authorList>
    </citation>
    <scope>NUCLEOTIDE SEQUENCE</scope>
    <source>
        <strain evidence="1">Expedition CK06-06</strain>
    </source>
</reference>
<protein>
    <submittedName>
        <fullName evidence="1">Uncharacterized protein</fullName>
    </submittedName>
</protein>
<gene>
    <name evidence="1" type="ORF">S12H4_61367</name>
</gene>
<feature type="non-terminal residue" evidence="1">
    <location>
        <position position="1"/>
    </location>
</feature>
<dbReference type="AlphaFoldDB" id="X1UQZ5"/>
<dbReference type="EMBL" id="BARW01040709">
    <property type="protein sequence ID" value="GAJ19913.1"/>
    <property type="molecule type" value="Genomic_DNA"/>
</dbReference>
<name>X1UQZ5_9ZZZZ</name>
<evidence type="ECO:0000313" key="1">
    <source>
        <dbReference type="EMBL" id="GAJ19913.1"/>
    </source>
</evidence>
<sequence length="40" mass="4545">LGAQASTPWVKEKLDQLLTHRFNSELPTVIVTITPSYSFR</sequence>
<proteinExistence type="predicted"/>